<dbReference type="AlphaFoldDB" id="A0A8H8WTS1"/>
<feature type="compositionally biased region" description="Pro residues" evidence="2">
    <location>
        <begin position="9"/>
        <end position="18"/>
    </location>
</feature>
<dbReference type="SUPFAM" id="SSF47413">
    <property type="entry name" value="lambda repressor-like DNA-binding domains"/>
    <property type="match status" value="1"/>
</dbReference>
<sequence length="203" mass="21839">MTTPDPKMPDPAPPPISAPDPTDGLARRLRLEREARGWSLGDLAARSGVSKAMISKVERAEASPTAVLLGRLSGAFGLTLSTLLARAEGETGQLRRAASQPVWVDPGSGYRRRQLSPLMAEHPLDLTEVELPAGAEIAYPAASYAFLRQMIWMLDGTLTFREGEATHILEAGDCLALGAPADCTFANRSGRSCRYLVAVVRQR</sequence>
<dbReference type="RefSeq" id="WP_338100506.1">
    <property type="nucleotide sequence ID" value="NZ_AP024145.1"/>
</dbReference>
<evidence type="ECO:0000313" key="4">
    <source>
        <dbReference type="EMBL" id="BCM84266.1"/>
    </source>
</evidence>
<dbReference type="SMART" id="SM00530">
    <property type="entry name" value="HTH_XRE"/>
    <property type="match status" value="1"/>
</dbReference>
<dbReference type="PANTHER" id="PTHR46797">
    <property type="entry name" value="HTH-TYPE TRANSCRIPTIONAL REGULATOR"/>
    <property type="match status" value="1"/>
</dbReference>
<gene>
    <name evidence="4" type="ORF">mvi_27270</name>
</gene>
<dbReference type="InterPro" id="IPR011051">
    <property type="entry name" value="RmlC_Cupin_sf"/>
</dbReference>
<dbReference type="EMBL" id="AP024145">
    <property type="protein sequence ID" value="BCM84266.1"/>
    <property type="molecule type" value="Genomic_DNA"/>
</dbReference>
<dbReference type="Pfam" id="PF01381">
    <property type="entry name" value="HTH_3"/>
    <property type="match status" value="1"/>
</dbReference>
<evidence type="ECO:0000313" key="5">
    <source>
        <dbReference type="Proteomes" id="UP000663508"/>
    </source>
</evidence>
<feature type="region of interest" description="Disordered" evidence="2">
    <location>
        <begin position="1"/>
        <end position="24"/>
    </location>
</feature>
<dbReference type="GO" id="GO:0003677">
    <property type="term" value="F:DNA binding"/>
    <property type="evidence" value="ECO:0007669"/>
    <property type="project" value="UniProtKB-KW"/>
</dbReference>
<dbReference type="GO" id="GO:0005829">
    <property type="term" value="C:cytosol"/>
    <property type="evidence" value="ECO:0007669"/>
    <property type="project" value="TreeGrafter"/>
</dbReference>
<dbReference type="InterPro" id="IPR001387">
    <property type="entry name" value="Cro/C1-type_HTH"/>
</dbReference>
<dbReference type="PROSITE" id="PS50943">
    <property type="entry name" value="HTH_CROC1"/>
    <property type="match status" value="1"/>
</dbReference>
<dbReference type="InterPro" id="IPR050807">
    <property type="entry name" value="TransReg_Diox_bact_type"/>
</dbReference>
<keyword evidence="1" id="KW-0238">DNA-binding</keyword>
<dbReference type="InterPro" id="IPR010982">
    <property type="entry name" value="Lambda_DNA-bd_dom_sf"/>
</dbReference>
<dbReference type="PANTHER" id="PTHR46797:SF10">
    <property type="entry name" value="BLR1115 PROTEIN"/>
    <property type="match status" value="1"/>
</dbReference>
<organism evidence="4 5">
    <name type="scientific">Methylobacterium indicum</name>
    <dbReference type="NCBI Taxonomy" id="1775910"/>
    <lineage>
        <taxon>Bacteria</taxon>
        <taxon>Pseudomonadati</taxon>
        <taxon>Pseudomonadota</taxon>
        <taxon>Alphaproteobacteria</taxon>
        <taxon>Hyphomicrobiales</taxon>
        <taxon>Methylobacteriaceae</taxon>
        <taxon>Methylobacterium</taxon>
    </lineage>
</organism>
<dbReference type="Gene3D" id="2.60.120.10">
    <property type="entry name" value="Jelly Rolls"/>
    <property type="match status" value="1"/>
</dbReference>
<protein>
    <submittedName>
        <fullName evidence="4">LacI family transcriptional regulator</fullName>
    </submittedName>
</protein>
<reference evidence="4" key="1">
    <citation type="submission" date="2020-11" db="EMBL/GenBank/DDBJ databases">
        <title>Complete genome sequence of a novel pathogenic Methylobacterium strain isolated from rice in Vietnam.</title>
        <authorList>
            <person name="Lai K."/>
            <person name="Okazaki S."/>
            <person name="Higashi K."/>
            <person name="Mori H."/>
            <person name="Toyoda A."/>
            <person name="Kurokawa K."/>
        </authorList>
    </citation>
    <scope>NUCLEOTIDE SEQUENCE</scope>
    <source>
        <strain evidence="4">VL1</strain>
    </source>
</reference>
<dbReference type="CDD" id="cd02209">
    <property type="entry name" value="cupin_XRE_C"/>
    <property type="match status" value="1"/>
</dbReference>
<dbReference type="SUPFAM" id="SSF51182">
    <property type="entry name" value="RmlC-like cupins"/>
    <property type="match status" value="1"/>
</dbReference>
<dbReference type="Gene3D" id="1.10.260.40">
    <property type="entry name" value="lambda repressor-like DNA-binding domains"/>
    <property type="match status" value="1"/>
</dbReference>
<evidence type="ECO:0000256" key="2">
    <source>
        <dbReference type="SAM" id="MobiDB-lite"/>
    </source>
</evidence>
<dbReference type="InterPro" id="IPR014710">
    <property type="entry name" value="RmlC-like_jellyroll"/>
</dbReference>
<evidence type="ECO:0000256" key="1">
    <source>
        <dbReference type="ARBA" id="ARBA00023125"/>
    </source>
</evidence>
<dbReference type="Proteomes" id="UP000663508">
    <property type="component" value="Chromosome"/>
</dbReference>
<evidence type="ECO:0000259" key="3">
    <source>
        <dbReference type="PROSITE" id="PS50943"/>
    </source>
</evidence>
<feature type="domain" description="HTH cro/C1-type" evidence="3">
    <location>
        <begin position="29"/>
        <end position="83"/>
    </location>
</feature>
<dbReference type="GO" id="GO:0003700">
    <property type="term" value="F:DNA-binding transcription factor activity"/>
    <property type="evidence" value="ECO:0007669"/>
    <property type="project" value="TreeGrafter"/>
</dbReference>
<dbReference type="KEGG" id="mind:mvi_27270"/>
<accession>A0A8H8WTS1</accession>
<proteinExistence type="predicted"/>
<dbReference type="CDD" id="cd00093">
    <property type="entry name" value="HTH_XRE"/>
    <property type="match status" value="1"/>
</dbReference>
<name>A0A8H8WTS1_9HYPH</name>